<accession>A0AAW0M827</accession>
<evidence type="ECO:0000313" key="7">
    <source>
        <dbReference type="EMBL" id="KAK7858988.1"/>
    </source>
</evidence>
<proteinExistence type="inferred from homology"/>
<dbReference type="EMBL" id="PKMF04000016">
    <property type="protein sequence ID" value="KAK7858988.1"/>
    <property type="molecule type" value="Genomic_DNA"/>
</dbReference>
<evidence type="ECO:0000256" key="4">
    <source>
        <dbReference type="ARBA" id="ARBA00022694"/>
    </source>
</evidence>
<sequence>MTYGLLESDSIIPELSQLIVTAGEDCTCRMWGLDGKQLLMIKEHIGRGIWRCLYDVNSSLLITAGFDSAIKVHQLHGFWSKGSDGHAEVKEFTDRTEIFTARIPTSSEHNGLMDSKSEYVRCLHFACEDSLYVATNQGYLYHAKLSKTRDVKWTELVLVSNKVPIVCMDVLSLKSSELSGGVEDWLAVGDGKGYMTIVKVLSDVSAPKVSLTFSWRAGMQRQLLGTYWCKSLGYRYIFTTDPKGTLKLWGLYNPSPSVSHSSAGHYNLSLIGEFASCFGIRILCLDASFEEEVLVCGDLRGNLVLFPLLKSLLLNTSVASEEKISPVNYFKGVHGISSVSSVSFARLSSNQIEICSTGGDGCICYLEYDRDRKHLEFIGMKQVKELSLIQSVSEDNDSNDDLASDHYAAGFASVDFIIWNMITETKVVQIPCGGWRRPHSYYLGDVPEMKNCFAYVKYLGEISALCFLHFPTHLSSLPFLLAGSGSQLMLYDLESGKMLRSFHVFDGIRVHGITCLFIDCTEGTVSSKLGFQLAVFGERRVKLFSLVIELFLGTQNQSGVSVNLNLLHLLPKFGNWVLDVCFMKGFVSSYNEGSHCLAIGCSDNSVHVWDILNSIVILEVQSPERCLLYSMRLWGDNIEALRIASVLVFGRFILKDMVLTSLGILLRLNLMVLCCLVTMREFGIAVLDEMIYIHRNWILDREGKIIPRNLHVQFHGREMHSLCFVSENLQLRANGKHNLCSRFSWIATGCEDGTVRLTRYTPGVENWSASKLLGEHVSGSAVRSICCVSEIHVFASEVNTISDGGNRQVVDTDNGENPFLLISVGAKRVLTSWLLRNRRLDKEEALADQQYSEIGSSNKPSSGVSSSMSFQWLSTDMPAKYSSSHKYPEDAEKLVGAAENVSSTKVDAISHFQGKGKMDIKPCLGDKYEDDWRYMAVTAFLVKYAGSRLTVCFVVVACSDATLALRGLILPYRLWFDVALLAPLSSPVLALQHVIVPICLPSEESIQKGKVYIVISGATDGSIAFWDLTGSIEAFMQRVSTLHVEKFIDCQKRPRTGRGSQGGRWWRSLSSSLSKRRVGSGLVTTKGGDGTNHNKLNHVASRTELLTNDSESSAAACSQATTSLQLEVNTDDSSSETCEIRPLHALNNVHHDSESSGPACSQATASLQSELNTDDSSSEIYEIRPLHVLNNVHLSGVNCLHVSDIKDCQSSLGGFLFNIISGGDDQALNYLRFELFLLATVTDDEFVTPDIRNSISGPEITRPFVNYGENQNKNYAIKFLYHEKIASAHSSAVKGVWTDGCWVFSTGLDQRVRCWSLEKHGKLTEHGCLVISVPEPEALDARACGRNNYQIAVAGRGMQIVEFSGISATSLQSEVNSDDSPSEKCRIRPLHILNNVHQSGVNCLHASDIQDCHSSHDSLHVATNRGYLYHAKLVRNEVPIVCINVLSLKSYEISGGVENWVAVGDGKVYMTIAKVDVCS</sequence>
<dbReference type="InterPro" id="IPR036322">
    <property type="entry name" value="WD40_repeat_dom_sf"/>
</dbReference>
<evidence type="ECO:0000256" key="6">
    <source>
        <dbReference type="ARBA" id="ARBA00038255"/>
    </source>
</evidence>
<dbReference type="GO" id="GO:0005737">
    <property type="term" value="C:cytoplasm"/>
    <property type="evidence" value="ECO:0007669"/>
    <property type="project" value="UniProtKB-SubCell"/>
</dbReference>
<keyword evidence="5" id="KW-0677">Repeat</keyword>
<keyword evidence="8" id="KW-1185">Reference proteome</keyword>
<dbReference type="InterPro" id="IPR015943">
    <property type="entry name" value="WD40/YVTN_repeat-like_dom_sf"/>
</dbReference>
<keyword evidence="2" id="KW-0963">Cytoplasm</keyword>
<protein>
    <submittedName>
        <fullName evidence="7">Uncharacterized protein</fullName>
    </submittedName>
</protein>
<dbReference type="SUPFAM" id="SSF50978">
    <property type="entry name" value="WD40 repeat-like"/>
    <property type="match status" value="1"/>
</dbReference>
<dbReference type="SUPFAM" id="SSF50998">
    <property type="entry name" value="Quinoprotein alcohol dehydrogenase-like"/>
    <property type="match status" value="1"/>
</dbReference>
<comment type="subcellular location">
    <subcellularLocation>
        <location evidence="1">Cytoplasm</location>
    </subcellularLocation>
</comment>
<organism evidence="7 8">
    <name type="scientific">Quercus suber</name>
    <name type="common">Cork oak</name>
    <dbReference type="NCBI Taxonomy" id="58331"/>
    <lineage>
        <taxon>Eukaryota</taxon>
        <taxon>Viridiplantae</taxon>
        <taxon>Streptophyta</taxon>
        <taxon>Embryophyta</taxon>
        <taxon>Tracheophyta</taxon>
        <taxon>Spermatophyta</taxon>
        <taxon>Magnoliopsida</taxon>
        <taxon>eudicotyledons</taxon>
        <taxon>Gunneridae</taxon>
        <taxon>Pentapetalae</taxon>
        <taxon>rosids</taxon>
        <taxon>fabids</taxon>
        <taxon>Fagales</taxon>
        <taxon>Fagaceae</taxon>
        <taxon>Quercus</taxon>
    </lineage>
</organism>
<dbReference type="InterPro" id="IPR001680">
    <property type="entry name" value="WD40_rpt"/>
</dbReference>
<dbReference type="GO" id="GO:0030488">
    <property type="term" value="P:tRNA methylation"/>
    <property type="evidence" value="ECO:0007669"/>
    <property type="project" value="TreeGrafter"/>
</dbReference>
<evidence type="ECO:0000256" key="1">
    <source>
        <dbReference type="ARBA" id="ARBA00004496"/>
    </source>
</evidence>
<comment type="similarity">
    <text evidence="6">Belongs to the WD repeat WDR6 family.</text>
</comment>
<dbReference type="SMART" id="SM00320">
    <property type="entry name" value="WD40"/>
    <property type="match status" value="6"/>
</dbReference>
<evidence type="ECO:0000313" key="8">
    <source>
        <dbReference type="Proteomes" id="UP000237347"/>
    </source>
</evidence>
<keyword evidence="4" id="KW-0819">tRNA processing</keyword>
<dbReference type="Gene3D" id="2.130.10.10">
    <property type="entry name" value="YVTN repeat-like/Quinoprotein amine dehydrogenase"/>
    <property type="match status" value="3"/>
</dbReference>
<gene>
    <name evidence="7" type="ORF">CFP56_009526</name>
</gene>
<name>A0AAW0M827_QUESU</name>
<evidence type="ECO:0000256" key="2">
    <source>
        <dbReference type="ARBA" id="ARBA00022490"/>
    </source>
</evidence>
<dbReference type="Pfam" id="PF00400">
    <property type="entry name" value="WD40"/>
    <property type="match status" value="1"/>
</dbReference>
<keyword evidence="3" id="KW-0853">WD repeat</keyword>
<dbReference type="Proteomes" id="UP000237347">
    <property type="component" value="Unassembled WGS sequence"/>
</dbReference>
<evidence type="ECO:0000256" key="3">
    <source>
        <dbReference type="ARBA" id="ARBA00022574"/>
    </source>
</evidence>
<dbReference type="PANTHER" id="PTHR14344:SF3">
    <property type="entry name" value="WD REPEAT-CONTAINING PROTEIN 6"/>
    <property type="match status" value="1"/>
</dbReference>
<comment type="caution">
    <text evidence="7">The sequence shown here is derived from an EMBL/GenBank/DDBJ whole genome shotgun (WGS) entry which is preliminary data.</text>
</comment>
<dbReference type="InterPro" id="IPR011047">
    <property type="entry name" value="Quinoprotein_ADH-like_sf"/>
</dbReference>
<dbReference type="InterPro" id="IPR051973">
    <property type="entry name" value="tRNA_Anticodon_Mtase-Reg"/>
</dbReference>
<evidence type="ECO:0000256" key="5">
    <source>
        <dbReference type="ARBA" id="ARBA00022737"/>
    </source>
</evidence>
<reference evidence="7 8" key="1">
    <citation type="journal article" date="2018" name="Sci. Data">
        <title>The draft genome sequence of cork oak.</title>
        <authorList>
            <person name="Ramos A.M."/>
            <person name="Usie A."/>
            <person name="Barbosa P."/>
            <person name="Barros P.M."/>
            <person name="Capote T."/>
            <person name="Chaves I."/>
            <person name="Simoes F."/>
            <person name="Abreu I."/>
            <person name="Carrasquinho I."/>
            <person name="Faro C."/>
            <person name="Guimaraes J.B."/>
            <person name="Mendonca D."/>
            <person name="Nobrega F."/>
            <person name="Rodrigues L."/>
            <person name="Saibo N.J.M."/>
            <person name="Varela M.C."/>
            <person name="Egas C."/>
            <person name="Matos J."/>
            <person name="Miguel C.M."/>
            <person name="Oliveira M.M."/>
            <person name="Ricardo C.P."/>
            <person name="Goncalves S."/>
        </authorList>
    </citation>
    <scope>NUCLEOTIDE SEQUENCE [LARGE SCALE GENOMIC DNA]</scope>
    <source>
        <strain evidence="8">cv. HL8</strain>
    </source>
</reference>
<dbReference type="PANTHER" id="PTHR14344">
    <property type="entry name" value="WD REPEAT PROTEIN"/>
    <property type="match status" value="1"/>
</dbReference>